<dbReference type="GeneID" id="77011284"/>
<dbReference type="STRING" id="44252.DJ90_5587"/>
<dbReference type="RefSeq" id="WP_036619508.1">
    <property type="nucleotide sequence ID" value="NZ_BGML01000019.1"/>
</dbReference>
<gene>
    <name evidence="1" type="ORF">DJ90_5587</name>
    <name evidence="2" type="ORF">GNQ08_25820</name>
</gene>
<dbReference type="OrthoDB" id="9789552at2"/>
<dbReference type="EMBL" id="WNZZ01000030">
    <property type="protein sequence ID" value="MUG25784.1"/>
    <property type="molecule type" value="Genomic_DNA"/>
</dbReference>
<dbReference type="Proteomes" id="UP000029278">
    <property type="component" value="Unassembled WGS sequence"/>
</dbReference>
<proteinExistence type="predicted"/>
<dbReference type="Pfam" id="PF13552">
    <property type="entry name" value="DUF4127"/>
    <property type="match status" value="1"/>
</dbReference>
<dbReference type="HOGENOM" id="CLU_031189_0_0_9"/>
<reference evidence="2 4" key="2">
    <citation type="submission" date="2019-11" db="EMBL/GenBank/DDBJ databases">
        <title>Draft genome sequences of five Paenibacillus species of dairy origin.</title>
        <authorList>
            <person name="Olajide A.M."/>
            <person name="Chen S."/>
            <person name="Lapointe G."/>
        </authorList>
    </citation>
    <scope>NUCLEOTIDE SEQUENCE [LARGE SCALE GENOMIC DNA]</scope>
    <source>
        <strain evidence="2 4">3CT49</strain>
    </source>
</reference>
<protein>
    <submittedName>
        <fullName evidence="2">DUF4127 family protein</fullName>
    </submittedName>
</protein>
<evidence type="ECO:0000313" key="3">
    <source>
        <dbReference type="Proteomes" id="UP000029278"/>
    </source>
</evidence>
<reference evidence="1 3" key="1">
    <citation type="submission" date="2014-04" db="EMBL/GenBank/DDBJ databases">
        <authorList>
            <person name="Bishop-Lilly K.A."/>
            <person name="Broomall S.M."/>
            <person name="Chain P.S."/>
            <person name="Chertkov O."/>
            <person name="Coyne S.R."/>
            <person name="Daligault H.E."/>
            <person name="Davenport K.W."/>
            <person name="Erkkila T."/>
            <person name="Frey K.G."/>
            <person name="Gibbons H.S."/>
            <person name="Gu W."/>
            <person name="Jaissle J."/>
            <person name="Johnson S.L."/>
            <person name="Koroleva G.I."/>
            <person name="Ladner J.T."/>
            <person name="Lo C.-C."/>
            <person name="Minogue T.D."/>
            <person name="Munk C."/>
            <person name="Palacios G.F."/>
            <person name="Redden C.L."/>
            <person name="Rosenzweig C.N."/>
            <person name="Scholz M.B."/>
            <person name="Teshima H."/>
            <person name="Xu Y."/>
        </authorList>
    </citation>
    <scope>NUCLEOTIDE SEQUENCE [LARGE SCALE GENOMIC DNA]</scope>
    <source>
        <strain evidence="1 3">8244</strain>
    </source>
</reference>
<dbReference type="Proteomes" id="UP000442469">
    <property type="component" value="Unassembled WGS sequence"/>
</dbReference>
<accession>A0A090XFT0</accession>
<evidence type="ECO:0000313" key="1">
    <source>
        <dbReference type="EMBL" id="KFM83858.1"/>
    </source>
</evidence>
<dbReference type="EMBL" id="JMQA01000062">
    <property type="protein sequence ID" value="KFM83858.1"/>
    <property type="molecule type" value="Genomic_DNA"/>
</dbReference>
<name>A0A090XFT0_PAEMA</name>
<comment type="caution">
    <text evidence="1">The sequence shown here is derived from an EMBL/GenBank/DDBJ whole genome shotgun (WGS) entry which is preliminary data.</text>
</comment>
<evidence type="ECO:0000313" key="4">
    <source>
        <dbReference type="Proteomes" id="UP000442469"/>
    </source>
</evidence>
<dbReference type="InterPro" id="IPR025394">
    <property type="entry name" value="DUF4127"/>
</dbReference>
<dbReference type="AlphaFoldDB" id="A0A090XFT0"/>
<dbReference type="PATRIC" id="fig|44252.3.peg.6534"/>
<keyword evidence="3" id="KW-1185">Reference proteome</keyword>
<organism evidence="1 3">
    <name type="scientific">Paenibacillus macerans</name>
    <name type="common">Bacillus macerans</name>
    <dbReference type="NCBI Taxonomy" id="44252"/>
    <lineage>
        <taxon>Bacteria</taxon>
        <taxon>Bacillati</taxon>
        <taxon>Bacillota</taxon>
        <taxon>Bacilli</taxon>
        <taxon>Bacillales</taxon>
        <taxon>Paenibacillaceae</taxon>
        <taxon>Paenibacillus</taxon>
    </lineage>
</organism>
<sequence length="506" mass="56830">MIKIVYVPLDERPCNLYFPPALAAGTDFMVVTPPVELLGNKKRPADTEGLWDWLLREARGADGAILSLDTLVYGGIVPSRLHRLPFEECQHRLGQLRKLKEVVPGLQVYAMNLIMRCPQYSSSDEEPDYYGEWGREIFRRGYIGHRLQLGLATEAEKLEKKQIDAQLPAGVLSDYLQRRAVNAELNRCAVELAKEGVIDFLVIPQDDAAPFGWTALDQQKVRDTVKELGVSLKVYMYPGADEAGCTLLARMINRFKQAVPLVYPRFSSVQGPFVIPLYEDRLLFESVKYHVLAAGGLLCSSMSEADIALFINAPGETMMESASQHHPNAGYNVMRNTAELIETADYLIGRFNKPCVIADVAFANGADLELIRSLREKKLLFRVAGYAGWNTSSNTLGTCIAQGMIYRHYGPSRAHLDFLSLRYTEDAGYCAFVRQHVKEHKLPGLGMDYFSVDGPRGVAAGVVREELERFVEQYINDETYRVSIDDVFLPWSRMFEVGLKTHLISS</sequence>
<evidence type="ECO:0000313" key="2">
    <source>
        <dbReference type="EMBL" id="MUG25784.1"/>
    </source>
</evidence>